<comment type="similarity">
    <text evidence="2 9">Belongs to the phytosulfokine family.</text>
</comment>
<keyword evidence="8 9" id="KW-0339">Growth factor</keyword>
<dbReference type="Pfam" id="PF06404">
    <property type="entry name" value="PSK"/>
    <property type="match status" value="1"/>
</dbReference>
<comment type="subcellular location">
    <subcellularLocation>
        <location evidence="1 9">Secreted</location>
    </subcellularLocation>
</comment>
<comment type="function">
    <text evidence="9">Promotes plant cell differentiation, organogenesis and somatic embryogenesis as well as cell proliferation.</text>
</comment>
<accession>S8CY12</accession>
<evidence type="ECO:0000313" key="10">
    <source>
        <dbReference type="EMBL" id="EPS69886.1"/>
    </source>
</evidence>
<keyword evidence="7 9" id="KW-0221">Differentiation</keyword>
<dbReference type="GO" id="GO:0030154">
    <property type="term" value="P:cell differentiation"/>
    <property type="evidence" value="ECO:0007669"/>
    <property type="project" value="UniProtKB-UniRule"/>
</dbReference>
<keyword evidence="4 9" id="KW-0964">Secreted</keyword>
<protein>
    <recommendedName>
        <fullName evidence="9">Phytosulfokine</fullName>
    </recommendedName>
    <component>
        <recommendedName>
            <fullName evidence="9">Phytosulfokine-alpha</fullName>
            <shortName evidence="9">PSK-alpha</shortName>
            <shortName evidence="9">Phytosulfokine-a</shortName>
        </recommendedName>
    </component>
    <component>
        <recommendedName>
            <fullName evidence="9">Phytosulfokine-beta</fullName>
            <shortName evidence="9">PSK-beta</shortName>
            <shortName evidence="9">Phytosulfokine-b</shortName>
        </recommendedName>
    </component>
</protein>
<dbReference type="AlphaFoldDB" id="S8CY12"/>
<evidence type="ECO:0000256" key="3">
    <source>
        <dbReference type="ARBA" id="ARBA00022473"/>
    </source>
</evidence>
<dbReference type="InterPro" id="IPR009438">
    <property type="entry name" value="Phytosulfokine"/>
</dbReference>
<dbReference type="PANTHER" id="PTHR33285">
    <property type="entry name" value="PHYTOSULFOKINES 3"/>
    <property type="match status" value="1"/>
</dbReference>
<evidence type="ECO:0000256" key="6">
    <source>
        <dbReference type="ARBA" id="ARBA00022729"/>
    </source>
</evidence>
<dbReference type="PANTHER" id="PTHR33285:SF55">
    <property type="entry name" value="PHYTOSULFOKINES 3"/>
    <property type="match status" value="1"/>
</dbReference>
<evidence type="ECO:0000256" key="9">
    <source>
        <dbReference type="RuleBase" id="RU368031"/>
    </source>
</evidence>
<keyword evidence="6 9" id="KW-0732">Signal</keyword>
<dbReference type="OrthoDB" id="1858282at2759"/>
<comment type="PTM">
    <text evidence="9">Sulfation is important for activity and for the binding to a putative membrane receptor.</text>
</comment>
<evidence type="ECO:0000313" key="11">
    <source>
        <dbReference type="Proteomes" id="UP000015453"/>
    </source>
</evidence>
<evidence type="ECO:0000256" key="2">
    <source>
        <dbReference type="ARBA" id="ARBA00010781"/>
    </source>
</evidence>
<keyword evidence="5 9" id="KW-0765">Sulfation</keyword>
<dbReference type="GO" id="GO:0008283">
    <property type="term" value="P:cell population proliferation"/>
    <property type="evidence" value="ECO:0007669"/>
    <property type="project" value="UniProtKB-UniRule"/>
</dbReference>
<comment type="caution">
    <text evidence="10">The sequence shown here is derived from an EMBL/GenBank/DDBJ whole genome shotgun (WGS) entry which is preliminary data.</text>
</comment>
<dbReference type="GO" id="GO:0005576">
    <property type="term" value="C:extracellular region"/>
    <property type="evidence" value="ECO:0007669"/>
    <property type="project" value="UniProtKB-SubCell"/>
</dbReference>
<name>S8CY12_9LAMI</name>
<reference evidence="10 11" key="1">
    <citation type="journal article" date="2013" name="BMC Genomics">
        <title>The miniature genome of a carnivorous plant Genlisea aurea contains a low number of genes and short non-coding sequences.</title>
        <authorList>
            <person name="Leushkin E.V."/>
            <person name="Sutormin R.A."/>
            <person name="Nabieva E.R."/>
            <person name="Penin A.A."/>
            <person name="Kondrashov A.S."/>
            <person name="Logacheva M.D."/>
        </authorList>
    </citation>
    <scope>NUCLEOTIDE SEQUENCE [LARGE SCALE GENOMIC DNA]</scope>
</reference>
<feature type="chain" id="PRO_5031593587" description="Phytosulfokine" evidence="9">
    <location>
        <begin position="25"/>
        <end position="75"/>
    </location>
</feature>
<evidence type="ECO:0000256" key="1">
    <source>
        <dbReference type="ARBA" id="ARBA00004613"/>
    </source>
</evidence>
<organism evidence="10 11">
    <name type="scientific">Genlisea aurea</name>
    <dbReference type="NCBI Taxonomy" id="192259"/>
    <lineage>
        <taxon>Eukaryota</taxon>
        <taxon>Viridiplantae</taxon>
        <taxon>Streptophyta</taxon>
        <taxon>Embryophyta</taxon>
        <taxon>Tracheophyta</taxon>
        <taxon>Spermatophyta</taxon>
        <taxon>Magnoliopsida</taxon>
        <taxon>eudicotyledons</taxon>
        <taxon>Gunneridae</taxon>
        <taxon>Pentapetalae</taxon>
        <taxon>asterids</taxon>
        <taxon>lamiids</taxon>
        <taxon>Lamiales</taxon>
        <taxon>Lentibulariaceae</taxon>
        <taxon>Genlisea</taxon>
    </lineage>
</organism>
<dbReference type="GO" id="GO:0008083">
    <property type="term" value="F:growth factor activity"/>
    <property type="evidence" value="ECO:0007669"/>
    <property type="project" value="UniProtKB-UniRule"/>
</dbReference>
<comment type="PTM">
    <text evidence="9">PSK-alpha is produced by endopeptidase digestion. PSK-beta is produced from PSK-alpha by exopeptidase digestion.</text>
</comment>
<keyword evidence="3 9" id="KW-0217">Developmental protein</keyword>
<dbReference type="EMBL" id="AUSU01001914">
    <property type="protein sequence ID" value="EPS69886.1"/>
    <property type="molecule type" value="Genomic_DNA"/>
</dbReference>
<keyword evidence="11" id="KW-1185">Reference proteome</keyword>
<proteinExistence type="inferred from homology"/>
<gene>
    <name evidence="10" type="ORF">M569_04882</name>
</gene>
<feature type="signal peptide" evidence="9">
    <location>
        <begin position="1"/>
        <end position="24"/>
    </location>
</feature>
<evidence type="ECO:0000256" key="4">
    <source>
        <dbReference type="ARBA" id="ARBA00022525"/>
    </source>
</evidence>
<dbReference type="Proteomes" id="UP000015453">
    <property type="component" value="Unassembled WGS sequence"/>
</dbReference>
<evidence type="ECO:0000256" key="7">
    <source>
        <dbReference type="ARBA" id="ARBA00022782"/>
    </source>
</evidence>
<evidence type="ECO:0000256" key="5">
    <source>
        <dbReference type="ARBA" id="ARBA00022641"/>
    </source>
</evidence>
<evidence type="ECO:0000256" key="8">
    <source>
        <dbReference type="ARBA" id="ARBA00023030"/>
    </source>
</evidence>
<sequence length="75" mass="8061">MFSKSSSSFLLVALLLHLSLSAAARPLAGNLGTAEEEAATAAEDGCRDIGEEECLMRRTLAAHVDYIYTQKHPNP</sequence>